<dbReference type="EMBL" id="JAHDYR010000025">
    <property type="protein sequence ID" value="KAG9393476.1"/>
    <property type="molecule type" value="Genomic_DNA"/>
</dbReference>
<keyword evidence="2" id="KW-1185">Reference proteome</keyword>
<reference evidence="1" key="1">
    <citation type="submission" date="2021-05" db="EMBL/GenBank/DDBJ databases">
        <title>A free-living protist that lacks canonical eukaryotic 1 DNA replication and segregation systems.</title>
        <authorList>
            <person name="Salas-Leiva D.E."/>
            <person name="Tromer E.C."/>
            <person name="Curtis B.A."/>
            <person name="Jerlstrom-Hultqvist J."/>
            <person name="Kolisko M."/>
            <person name="Yi Z."/>
            <person name="Salas-Leiva J.S."/>
            <person name="Gallot-Lavallee L."/>
            <person name="Kops G.J.P.L."/>
            <person name="Archibald J.M."/>
            <person name="Simpson A.G.B."/>
            <person name="Roger A.J."/>
        </authorList>
    </citation>
    <scope>NUCLEOTIDE SEQUENCE</scope>
    <source>
        <strain evidence="1">BICM</strain>
    </source>
</reference>
<organism evidence="1 2">
    <name type="scientific">Carpediemonas membranifera</name>
    <dbReference type="NCBI Taxonomy" id="201153"/>
    <lineage>
        <taxon>Eukaryota</taxon>
        <taxon>Metamonada</taxon>
        <taxon>Carpediemonas-like organisms</taxon>
        <taxon>Carpediemonas</taxon>
    </lineage>
</organism>
<dbReference type="AlphaFoldDB" id="A0A8J6E1U0"/>
<comment type="caution">
    <text evidence="1">The sequence shown here is derived from an EMBL/GenBank/DDBJ whole genome shotgun (WGS) entry which is preliminary data.</text>
</comment>
<evidence type="ECO:0000313" key="2">
    <source>
        <dbReference type="Proteomes" id="UP000717585"/>
    </source>
</evidence>
<proteinExistence type="predicted"/>
<name>A0A8J6E1U0_9EUKA</name>
<accession>A0A8J6E1U0</accession>
<evidence type="ECO:0000313" key="1">
    <source>
        <dbReference type="EMBL" id="KAG9393476.1"/>
    </source>
</evidence>
<protein>
    <submittedName>
        <fullName evidence="1">Uncharacterized protein</fullName>
    </submittedName>
</protein>
<gene>
    <name evidence="1" type="ORF">J8273_3616</name>
</gene>
<sequence>MSDEDGVSVEYFEHQIAQFTDDIAVLKQKREELRKKMLDGDAALVNNTRTVSANASLWTAPIASITTQENKHTLAFVPRLLPGLNSLDGFVGGHLWLILLAPPSPSPAPTACEGTQQVSLAPGHVGNYVPLPGRLGSLSEFADPRQFNATVYNGDILHTEPTRTVEGSIHLVPVKLVAIDLAKGVLEVEGVLPADSALLDLKIYHPDVEAGKGK</sequence>
<dbReference type="Proteomes" id="UP000717585">
    <property type="component" value="Unassembled WGS sequence"/>
</dbReference>